<dbReference type="EMBL" id="QSCF01000052">
    <property type="protein sequence ID" value="RGX75787.1"/>
    <property type="molecule type" value="Genomic_DNA"/>
</dbReference>
<protein>
    <submittedName>
        <fullName evidence="12">M56 family peptidase</fullName>
    </submittedName>
</protein>
<feature type="domain" description="TonB C-terminal" evidence="11">
    <location>
        <begin position="586"/>
        <end position="676"/>
    </location>
</feature>
<evidence type="ECO:0000313" key="13">
    <source>
        <dbReference type="Proteomes" id="UP000286075"/>
    </source>
</evidence>
<dbReference type="Pfam" id="PF03544">
    <property type="entry name" value="TonB_C"/>
    <property type="match status" value="2"/>
</dbReference>
<dbReference type="InterPro" id="IPR037682">
    <property type="entry name" value="TonB_C"/>
</dbReference>
<name>A0A413GXC0_9BACE</name>
<dbReference type="PANTHER" id="PTHR33446:SF2">
    <property type="entry name" value="PROTEIN TONB"/>
    <property type="match status" value="1"/>
</dbReference>
<keyword evidence="9 10" id="KW-0472">Membrane</keyword>
<comment type="caution">
    <text evidence="12">The sequence shown here is derived from an EMBL/GenBank/DDBJ whole genome shotgun (WGS) entry which is preliminary data.</text>
</comment>
<evidence type="ECO:0000256" key="10">
    <source>
        <dbReference type="SAM" id="Phobius"/>
    </source>
</evidence>
<proteinExistence type="inferred from homology"/>
<feature type="transmembrane region" description="Helical" evidence="10">
    <location>
        <begin position="97"/>
        <end position="122"/>
    </location>
</feature>
<feature type="transmembrane region" description="Helical" evidence="10">
    <location>
        <begin position="34"/>
        <end position="55"/>
    </location>
</feature>
<evidence type="ECO:0000256" key="2">
    <source>
        <dbReference type="ARBA" id="ARBA00006555"/>
    </source>
</evidence>
<gene>
    <name evidence="12" type="ORF">DXA68_20935</name>
</gene>
<dbReference type="NCBIfam" id="TIGR01352">
    <property type="entry name" value="tonB_Cterm"/>
    <property type="match status" value="2"/>
</dbReference>
<dbReference type="Pfam" id="PF05569">
    <property type="entry name" value="Peptidase_M56"/>
    <property type="match status" value="1"/>
</dbReference>
<sequence>MLAYFLKINVAIALFYAFYRLFFYKDTFFTWRRAALLCFFAVSAVYPLLNIQTWITEQEPMVAMADLYADIILPEITLTPEQATADWKTLLLQTAGFVYWGVVCLLAIRLFIQLIGIIRLSFRCRKTRIGDTNVYLLRQAGGPFSFFHWIFIYPASHTEDELSEILTHEKTHANQWHSVDVLISETICVFCWFNPFAWLMKREIRTNLEYLADNRVLETGHDSKAYQYHLLGLSHHKAAATIYNSFNVLPLKKRIKMMNKKRTREIGRTKYLMFLPLAALLMIISNIEAVARTTKEVAKDVIEAVEENLTPKTTTPDMEVATETAPLETPAPQQEKDKLVSYKGVVVDKDGKAVEGAEFFVDRRYDLPKDQSYVTGKDGSFSFKAFENAKMAVLWNKDGKMMIVSVTIDKENNSNMKIVMNREWQNPPANDPDNPVFEVVEQMPEFPDGGMPGLMQFLSKNIRYPVNAQKNGTQGRVTVQFIVNVDGSISHIGILRGADPELDGEAVRVISTMPNWKPGMQKGKAVRVKYTVPVMFRLNDEKKEEFKPVPKIDESIVVVGYASQEKSPIEEDVVFEIVEQMPSFAGGMEGLMRYLSRNIKYPVTAQKAGIQGRVLVQVIIDSNGNVTNPKITKSVDPSLDAEAIRVTANMPKWQPGMQRGKAVNVKYTFPIEFKLQ</sequence>
<evidence type="ECO:0000256" key="8">
    <source>
        <dbReference type="ARBA" id="ARBA00022989"/>
    </source>
</evidence>
<dbReference type="RefSeq" id="WP_117988537.1">
    <property type="nucleotide sequence ID" value="NZ_CABMFG010000052.1"/>
</dbReference>
<accession>A0A413GXC0</accession>
<keyword evidence="5" id="KW-0997">Cell inner membrane</keyword>
<evidence type="ECO:0000256" key="7">
    <source>
        <dbReference type="ARBA" id="ARBA00022927"/>
    </source>
</evidence>
<evidence type="ECO:0000256" key="1">
    <source>
        <dbReference type="ARBA" id="ARBA00004383"/>
    </source>
</evidence>
<keyword evidence="3" id="KW-0813">Transport</keyword>
<organism evidence="12 13">
    <name type="scientific">Bacteroides stercorirosoris</name>
    <dbReference type="NCBI Taxonomy" id="871324"/>
    <lineage>
        <taxon>Bacteria</taxon>
        <taxon>Pseudomonadati</taxon>
        <taxon>Bacteroidota</taxon>
        <taxon>Bacteroidia</taxon>
        <taxon>Bacteroidales</taxon>
        <taxon>Bacteroidaceae</taxon>
        <taxon>Bacteroides</taxon>
    </lineage>
</organism>
<dbReference type="GO" id="GO:0055085">
    <property type="term" value="P:transmembrane transport"/>
    <property type="evidence" value="ECO:0007669"/>
    <property type="project" value="InterPro"/>
</dbReference>
<dbReference type="InterPro" id="IPR051045">
    <property type="entry name" value="TonB-dependent_transducer"/>
</dbReference>
<dbReference type="CDD" id="cd07341">
    <property type="entry name" value="M56_BlaR1_MecR1_like"/>
    <property type="match status" value="1"/>
</dbReference>
<feature type="domain" description="TonB C-terminal" evidence="11">
    <location>
        <begin position="449"/>
        <end position="545"/>
    </location>
</feature>
<dbReference type="AlphaFoldDB" id="A0A413GXC0"/>
<dbReference type="OrthoDB" id="9814002at2"/>
<reference evidence="12 13" key="1">
    <citation type="submission" date="2018-08" db="EMBL/GenBank/DDBJ databases">
        <title>A genome reference for cultivated species of the human gut microbiota.</title>
        <authorList>
            <person name="Zou Y."/>
            <person name="Xue W."/>
            <person name="Luo G."/>
        </authorList>
    </citation>
    <scope>NUCLEOTIDE SEQUENCE [LARGE SCALE GENOMIC DNA]</scope>
    <source>
        <strain evidence="12 13">OF03-9BH</strain>
    </source>
</reference>
<keyword evidence="6 10" id="KW-0812">Transmembrane</keyword>
<dbReference type="PANTHER" id="PTHR33446">
    <property type="entry name" value="PROTEIN TONB-RELATED"/>
    <property type="match status" value="1"/>
</dbReference>
<keyword evidence="4" id="KW-1003">Cell membrane</keyword>
<dbReference type="SUPFAM" id="SSF74653">
    <property type="entry name" value="TolA/TonB C-terminal domain"/>
    <property type="match status" value="2"/>
</dbReference>
<evidence type="ECO:0000256" key="5">
    <source>
        <dbReference type="ARBA" id="ARBA00022519"/>
    </source>
</evidence>
<evidence type="ECO:0000256" key="3">
    <source>
        <dbReference type="ARBA" id="ARBA00022448"/>
    </source>
</evidence>
<keyword evidence="8 10" id="KW-1133">Transmembrane helix</keyword>
<dbReference type="Proteomes" id="UP000286075">
    <property type="component" value="Unassembled WGS sequence"/>
</dbReference>
<dbReference type="PROSITE" id="PS52015">
    <property type="entry name" value="TONB_CTD"/>
    <property type="match status" value="2"/>
</dbReference>
<dbReference type="FunFam" id="3.30.1150.10:FF:000002">
    <property type="entry name" value="Energy transducer TonB"/>
    <property type="match status" value="2"/>
</dbReference>
<dbReference type="GO" id="GO:0098797">
    <property type="term" value="C:plasma membrane protein complex"/>
    <property type="evidence" value="ECO:0007669"/>
    <property type="project" value="TreeGrafter"/>
</dbReference>
<dbReference type="GO" id="GO:0031992">
    <property type="term" value="F:energy transducer activity"/>
    <property type="evidence" value="ECO:0007669"/>
    <property type="project" value="TreeGrafter"/>
</dbReference>
<evidence type="ECO:0000256" key="4">
    <source>
        <dbReference type="ARBA" id="ARBA00022475"/>
    </source>
</evidence>
<feature type="transmembrane region" description="Helical" evidence="10">
    <location>
        <begin position="6"/>
        <end position="22"/>
    </location>
</feature>
<dbReference type="Gene3D" id="3.30.1150.10">
    <property type="match status" value="2"/>
</dbReference>
<dbReference type="InterPro" id="IPR006260">
    <property type="entry name" value="TonB/TolA_C"/>
</dbReference>
<evidence type="ECO:0000259" key="11">
    <source>
        <dbReference type="PROSITE" id="PS52015"/>
    </source>
</evidence>
<dbReference type="GO" id="GO:0015031">
    <property type="term" value="P:protein transport"/>
    <property type="evidence" value="ECO:0007669"/>
    <property type="project" value="UniProtKB-KW"/>
</dbReference>
<comment type="similarity">
    <text evidence="2">Belongs to the TonB family.</text>
</comment>
<evidence type="ECO:0000313" key="12">
    <source>
        <dbReference type="EMBL" id="RGX75787.1"/>
    </source>
</evidence>
<evidence type="ECO:0000256" key="9">
    <source>
        <dbReference type="ARBA" id="ARBA00023136"/>
    </source>
</evidence>
<comment type="subcellular location">
    <subcellularLocation>
        <location evidence="1">Cell inner membrane</location>
        <topology evidence="1">Single-pass membrane protein</topology>
        <orientation evidence="1">Periplasmic side</orientation>
    </subcellularLocation>
</comment>
<evidence type="ECO:0000256" key="6">
    <source>
        <dbReference type="ARBA" id="ARBA00022692"/>
    </source>
</evidence>
<feature type="transmembrane region" description="Helical" evidence="10">
    <location>
        <begin position="271"/>
        <end position="291"/>
    </location>
</feature>
<keyword evidence="7" id="KW-0653">Protein transport</keyword>
<dbReference type="InterPro" id="IPR008756">
    <property type="entry name" value="Peptidase_M56"/>
</dbReference>